<reference evidence="2" key="1">
    <citation type="journal article" date="2014" name="Int. J. Syst. Evol. Microbiol.">
        <title>Complete genome sequence of Corynebacterium casei LMG S-19264T (=DSM 44701T), isolated from a smear-ripened cheese.</title>
        <authorList>
            <consortium name="US DOE Joint Genome Institute (JGI-PGF)"/>
            <person name="Walter F."/>
            <person name="Albersmeier A."/>
            <person name="Kalinowski J."/>
            <person name="Ruckert C."/>
        </authorList>
    </citation>
    <scope>NUCLEOTIDE SEQUENCE</scope>
    <source>
        <strain evidence="2">CGMCC 1.15758</strain>
    </source>
</reference>
<keyword evidence="1" id="KW-1133">Transmembrane helix</keyword>
<dbReference type="RefSeq" id="WP_117002238.1">
    <property type="nucleotide sequence ID" value="NZ_BMJS01000009.1"/>
</dbReference>
<protein>
    <recommendedName>
        <fullName evidence="4">Type VI secretion system protein ImpL</fullName>
    </recommendedName>
</protein>
<dbReference type="Proteomes" id="UP000636949">
    <property type="component" value="Unassembled WGS sequence"/>
</dbReference>
<comment type="caution">
    <text evidence="2">The sequence shown here is derived from an EMBL/GenBank/DDBJ whole genome shotgun (WGS) entry which is preliminary data.</text>
</comment>
<evidence type="ECO:0000256" key="1">
    <source>
        <dbReference type="SAM" id="Phobius"/>
    </source>
</evidence>
<dbReference type="OrthoDB" id="5602897at2"/>
<evidence type="ECO:0000313" key="3">
    <source>
        <dbReference type="Proteomes" id="UP000636949"/>
    </source>
</evidence>
<evidence type="ECO:0000313" key="2">
    <source>
        <dbReference type="EMBL" id="GGF95407.1"/>
    </source>
</evidence>
<keyword evidence="1" id="KW-0812">Transmembrane</keyword>
<proteinExistence type="predicted"/>
<accession>A0A8J2Z449</accession>
<evidence type="ECO:0008006" key="4">
    <source>
        <dbReference type="Google" id="ProtNLM"/>
    </source>
</evidence>
<organism evidence="2 3">
    <name type="scientific">Cysteiniphilum litorale</name>
    <dbReference type="NCBI Taxonomy" id="2056700"/>
    <lineage>
        <taxon>Bacteria</taxon>
        <taxon>Pseudomonadati</taxon>
        <taxon>Pseudomonadota</taxon>
        <taxon>Gammaproteobacteria</taxon>
        <taxon>Thiotrichales</taxon>
        <taxon>Fastidiosibacteraceae</taxon>
        <taxon>Cysteiniphilum</taxon>
    </lineage>
</organism>
<keyword evidence="3" id="KW-1185">Reference proteome</keyword>
<name>A0A8J2Z449_9GAMM</name>
<dbReference type="EMBL" id="BMJS01000009">
    <property type="protein sequence ID" value="GGF95407.1"/>
    <property type="molecule type" value="Genomic_DNA"/>
</dbReference>
<feature type="transmembrane region" description="Helical" evidence="1">
    <location>
        <begin position="327"/>
        <end position="347"/>
    </location>
</feature>
<reference evidence="2" key="2">
    <citation type="submission" date="2020-09" db="EMBL/GenBank/DDBJ databases">
        <authorList>
            <person name="Sun Q."/>
            <person name="Zhou Y."/>
        </authorList>
    </citation>
    <scope>NUCLEOTIDE SEQUENCE</scope>
    <source>
        <strain evidence="2">CGMCC 1.15758</strain>
    </source>
</reference>
<keyword evidence="1" id="KW-0472">Membrane</keyword>
<sequence>MSEAIKSILHNPICLLILGLGGFWLLVQAIQKIYKKFIQNSVKLKKLWLSLKSVFTSNSGIKSFKLFKQDLPFALRRKMKLCQYYLHINLAEKGSVVKHTQFEHFRRQFYLKYKPDGLDNYFIDNKSFIYEIGQARLDEDDKLEVLLLKRLWKKIFRGQIPTIIISLDVDKLLQQSSDDLQNLAQLIRAKIDVMQKIKKRRLPVCIQLSHTKMTEESSALSMELQNICMYQPNEGGQLLEVFADKLMALKSRLINVEDSHIFMNQLLILDGIRQSLEAMHVIVDTLHYENQVTLTPKIQALFLAQAAQGTPNILTLTYKKIRQPISLFRLSASTLSAGLIGFMIFYASKLQSRQVAFDHTANTVANLVQNKQISLNDFADKMQKITLDYQQDIASTPIADIYPQFILMHGIKQKIANSIYQSNIKPLIEQSTSDVQLAALLLITHVTKQNERDFILHYANVFSSLSQLPEKTIRLYIKYNDRVPTDEFTGQSIDAIPLDDSDSYQSVMVAINIMLQDSAIKISDIKHFYRAIYDRFASKIILKSALYQFLPAMQSHLSHNELKFLQQFIDRLGSQEQEQAQNATYLNLIKLLANEPDFAVAKARDFSDLLNAISTTIVEGQSSNLPKAYGSDQFSYGNWQQMIVRAKINTLIDEYTHHSGNLFLSKHTDPNQGSTLLSANNQVASSFTGNYIQNVVIPDIEAYKHLVAKLSQEHIDTTQLQKVFNQSIDQYTQRYIEAYNQLITHFDYNITSVAALKVALYNMKQPSSPLLALITQINSNTNFDKNMLKYDFIKQISQSFASYHQLQNFDSLLLGISTSKQNSNAGLSGYINIISTLRNQLLYQDQDSHLVNSDGMSALANQALAIYLDSSSSYMRLTNNELDKIHMPIAQRKPFVQIFSVVYMLGMQQVANYFDTVWTEKLANMVDTIENSFPMRLTASQTMSPKVLTSLLSPKDGQFWDLFKQKFAQVFVNKNGIWQMRKVPYAGALNLASILQDVQQMQYISNALWSSDGKPKPLQIMLQAEPFYQKKLASNYIKMTYLSLNNNSVVGIDAKPLQQAIEYDWWKPAEVSIGVVLNNSTNQTISNNGNWALYQLVNQSVTGNNGLMTWYIPVNGHKVPVAFSAQNMIFPLS</sequence>
<gene>
    <name evidence="2" type="ORF">GCM10010995_10790</name>
</gene>
<dbReference type="AlphaFoldDB" id="A0A8J2Z449"/>